<proteinExistence type="predicted"/>
<gene>
    <name evidence="1" type="ORF">GSONMT00008402001</name>
</gene>
<name>A0A060XWM3_ONCMY</name>
<protein>
    <submittedName>
        <fullName evidence="1">Uncharacterized protein</fullName>
    </submittedName>
</protein>
<dbReference type="Proteomes" id="UP000193380">
    <property type="component" value="Unassembled WGS sequence"/>
</dbReference>
<evidence type="ECO:0000313" key="1">
    <source>
        <dbReference type="EMBL" id="CDQ81315.1"/>
    </source>
</evidence>
<organism evidence="1 2">
    <name type="scientific">Oncorhynchus mykiss</name>
    <name type="common">Rainbow trout</name>
    <name type="synonym">Salmo gairdneri</name>
    <dbReference type="NCBI Taxonomy" id="8022"/>
    <lineage>
        <taxon>Eukaryota</taxon>
        <taxon>Metazoa</taxon>
        <taxon>Chordata</taxon>
        <taxon>Craniata</taxon>
        <taxon>Vertebrata</taxon>
        <taxon>Euteleostomi</taxon>
        <taxon>Actinopterygii</taxon>
        <taxon>Neopterygii</taxon>
        <taxon>Teleostei</taxon>
        <taxon>Protacanthopterygii</taxon>
        <taxon>Salmoniformes</taxon>
        <taxon>Salmonidae</taxon>
        <taxon>Salmoninae</taxon>
        <taxon>Oncorhynchus</taxon>
    </lineage>
</organism>
<dbReference type="EMBL" id="FR905736">
    <property type="protein sequence ID" value="CDQ81315.1"/>
    <property type="molecule type" value="Genomic_DNA"/>
</dbReference>
<reference evidence="1" key="1">
    <citation type="journal article" date="2014" name="Nat. Commun.">
        <title>The rainbow trout genome provides novel insights into evolution after whole-genome duplication in vertebrates.</title>
        <authorList>
            <person name="Berthelot C."/>
            <person name="Brunet F."/>
            <person name="Chalopin D."/>
            <person name="Juanchich A."/>
            <person name="Bernard M."/>
            <person name="Noel B."/>
            <person name="Bento P."/>
            <person name="Da Silva C."/>
            <person name="Labadie K."/>
            <person name="Alberti A."/>
            <person name="Aury J.M."/>
            <person name="Louis A."/>
            <person name="Dehais P."/>
            <person name="Bardou P."/>
            <person name="Montfort J."/>
            <person name="Klopp C."/>
            <person name="Cabau C."/>
            <person name="Gaspin C."/>
            <person name="Thorgaard G.H."/>
            <person name="Boussaha M."/>
            <person name="Quillet E."/>
            <person name="Guyomard R."/>
            <person name="Galiana D."/>
            <person name="Bobe J."/>
            <person name="Volff J.N."/>
            <person name="Genet C."/>
            <person name="Wincker P."/>
            <person name="Jaillon O."/>
            <person name="Roest Crollius H."/>
            <person name="Guiguen Y."/>
        </authorList>
    </citation>
    <scope>NUCLEOTIDE SEQUENCE [LARGE SCALE GENOMIC DNA]</scope>
</reference>
<dbReference type="STRING" id="8022.A0A060XWM3"/>
<reference evidence="1" key="2">
    <citation type="submission" date="2014-03" db="EMBL/GenBank/DDBJ databases">
        <authorList>
            <person name="Genoscope - CEA"/>
        </authorList>
    </citation>
    <scope>NUCLEOTIDE SEQUENCE</scope>
</reference>
<accession>A0A060XWM3</accession>
<sequence>MLYSGPLNTHCGSHVILQGIETKNAPLPLHWVHLGSDLVSGCLYVGVVSTLPVKVVTLLLWNDIAGGNVTPVLEVVENPEIKTVDDKLVQAFPQAGRCGGHV</sequence>
<dbReference type="PaxDb" id="8022-A0A060XWM3"/>
<dbReference type="AlphaFoldDB" id="A0A060XWM3"/>
<evidence type="ECO:0000313" key="2">
    <source>
        <dbReference type="Proteomes" id="UP000193380"/>
    </source>
</evidence>